<evidence type="ECO:0000313" key="2">
    <source>
        <dbReference type="EMBL" id="KAF9486519.1"/>
    </source>
</evidence>
<comment type="caution">
    <text evidence="2">The sequence shown here is derived from an EMBL/GenBank/DDBJ whole genome shotgun (WGS) entry which is preliminary data.</text>
</comment>
<protein>
    <submittedName>
        <fullName evidence="2">Uncharacterized protein</fullName>
    </submittedName>
</protein>
<accession>A0A9P6D7D4</accession>
<reference evidence="2" key="1">
    <citation type="submission" date="2020-11" db="EMBL/GenBank/DDBJ databases">
        <authorList>
            <consortium name="DOE Joint Genome Institute"/>
            <person name="Ahrendt S."/>
            <person name="Riley R."/>
            <person name="Andreopoulos W."/>
            <person name="Labutti K."/>
            <person name="Pangilinan J."/>
            <person name="Ruiz-Duenas F.J."/>
            <person name="Barrasa J.M."/>
            <person name="Sanchez-Garcia M."/>
            <person name="Camarero S."/>
            <person name="Miyauchi S."/>
            <person name="Serrano A."/>
            <person name="Linde D."/>
            <person name="Babiker R."/>
            <person name="Drula E."/>
            <person name="Ayuso-Fernandez I."/>
            <person name="Pacheco R."/>
            <person name="Padilla G."/>
            <person name="Ferreira P."/>
            <person name="Barriuso J."/>
            <person name="Kellner H."/>
            <person name="Castanera R."/>
            <person name="Alfaro M."/>
            <person name="Ramirez L."/>
            <person name="Pisabarro A.G."/>
            <person name="Kuo A."/>
            <person name="Tritt A."/>
            <person name="Lipzen A."/>
            <person name="He G."/>
            <person name="Yan M."/>
            <person name="Ng V."/>
            <person name="Cullen D."/>
            <person name="Martin F."/>
            <person name="Rosso M.-N."/>
            <person name="Henrissat B."/>
            <person name="Hibbett D."/>
            <person name="Martinez A.T."/>
            <person name="Grigoriev I.V."/>
        </authorList>
    </citation>
    <scope>NUCLEOTIDE SEQUENCE</scope>
    <source>
        <strain evidence="2">CIRM-BRFM 674</strain>
    </source>
</reference>
<keyword evidence="3" id="KW-1185">Reference proteome</keyword>
<name>A0A9P6D7D4_9AGAR</name>
<dbReference type="EMBL" id="MU155130">
    <property type="protein sequence ID" value="KAF9486519.1"/>
    <property type="molecule type" value="Genomic_DNA"/>
</dbReference>
<organism evidence="2 3">
    <name type="scientific">Pholiota conissans</name>
    <dbReference type="NCBI Taxonomy" id="109636"/>
    <lineage>
        <taxon>Eukaryota</taxon>
        <taxon>Fungi</taxon>
        <taxon>Dikarya</taxon>
        <taxon>Basidiomycota</taxon>
        <taxon>Agaricomycotina</taxon>
        <taxon>Agaricomycetes</taxon>
        <taxon>Agaricomycetidae</taxon>
        <taxon>Agaricales</taxon>
        <taxon>Agaricineae</taxon>
        <taxon>Strophariaceae</taxon>
        <taxon>Pholiota</taxon>
    </lineage>
</organism>
<evidence type="ECO:0000313" key="3">
    <source>
        <dbReference type="Proteomes" id="UP000807469"/>
    </source>
</evidence>
<feature type="region of interest" description="Disordered" evidence="1">
    <location>
        <begin position="158"/>
        <end position="177"/>
    </location>
</feature>
<sequence>MEDHGLVKREKMEIERTIGNEWSEWRGSRSRLLIRQSRRKDRGWCRLVLEMIGYIDTDNKKCLYKKVKYNRRRGRLMETDWDGNGGSSTIKSKKKDWLQDSAAETGEVCTHTHSRVGRYYTSSSELGLAMVSRPAKHQPKSGNPIVVVEFAIISSATPNPQIQDSTRNGHRPELARN</sequence>
<dbReference type="Proteomes" id="UP000807469">
    <property type="component" value="Unassembled WGS sequence"/>
</dbReference>
<evidence type="ECO:0000256" key="1">
    <source>
        <dbReference type="SAM" id="MobiDB-lite"/>
    </source>
</evidence>
<proteinExistence type="predicted"/>
<gene>
    <name evidence="2" type="ORF">BDN70DRAFT_889433</name>
</gene>
<dbReference type="AlphaFoldDB" id="A0A9P6D7D4"/>